<keyword evidence="3" id="KW-1133">Transmembrane helix</keyword>
<comment type="similarity">
    <text evidence="1">Belongs to the transglycosylase Slt family.</text>
</comment>
<comment type="similarity">
    <text evidence="2">Belongs to the virb1 family.</text>
</comment>
<feature type="transmembrane region" description="Helical" evidence="3">
    <location>
        <begin position="69"/>
        <end position="89"/>
    </location>
</feature>
<dbReference type="InterPro" id="IPR008258">
    <property type="entry name" value="Transglycosylase_SLT_dom_1"/>
</dbReference>
<dbReference type="PANTHER" id="PTHR37423">
    <property type="entry name" value="SOLUBLE LYTIC MUREIN TRANSGLYCOSYLASE-RELATED"/>
    <property type="match status" value="1"/>
</dbReference>
<sequence>MQGLVTRAGNKAHQSFVSLFASSHCLAQLKRRLAVVHGGGHGRPQAGEPRTSLLGASTMACSRYGGDMAGFAILLLACLLVIGGPTPALSAQAAVVQRQQASDRYAAHVAEAARRFGIPAAWIRAVMRIESGGDRRAVSPKGALGLMQLMPKTWEDMRARYGLGRDPFEPHDNILAGAAFLRELHDRYGSPGFLAAYNAGPGRYEDFRDRHRPLPAETVAYVAAIVPFVDAESTPGPLLVAASSLSSWTRAPLFFGRAERLSSAVRVTPDPPANDVRAAVPVHDLSAIAPQSEGLFVAVSTSGRSQ</sequence>
<organism evidence="5 6">
    <name type="scientific">Bradyrhizobium macuxiense</name>
    <dbReference type="NCBI Taxonomy" id="1755647"/>
    <lineage>
        <taxon>Bacteria</taxon>
        <taxon>Pseudomonadati</taxon>
        <taxon>Pseudomonadota</taxon>
        <taxon>Alphaproteobacteria</taxon>
        <taxon>Hyphomicrobiales</taxon>
        <taxon>Nitrobacteraceae</taxon>
        <taxon>Bradyrhizobium</taxon>
    </lineage>
</organism>
<dbReference type="CDD" id="cd00254">
    <property type="entry name" value="LT-like"/>
    <property type="match status" value="1"/>
</dbReference>
<keyword evidence="3" id="KW-0812">Transmembrane</keyword>
<dbReference type="RefSeq" id="WP_246667846.1">
    <property type="nucleotide sequence ID" value="NZ_VITY01000025.1"/>
</dbReference>
<gene>
    <name evidence="5" type="ORF">FBZ93_12535</name>
</gene>
<comment type="caution">
    <text evidence="5">The sequence shown here is derived from an EMBL/GenBank/DDBJ whole genome shotgun (WGS) entry which is preliminary data.</text>
</comment>
<dbReference type="Gene3D" id="1.10.530.10">
    <property type="match status" value="1"/>
</dbReference>
<reference evidence="5 6" key="1">
    <citation type="submission" date="2019-06" db="EMBL/GenBank/DDBJ databases">
        <title>Genomic Encyclopedia of Type Strains, Phase IV (KMG-V): Genome sequencing to study the core and pangenomes of soil and plant-associated prokaryotes.</title>
        <authorList>
            <person name="Whitman W."/>
        </authorList>
    </citation>
    <scope>NUCLEOTIDE SEQUENCE [LARGE SCALE GENOMIC DNA]</scope>
    <source>
        <strain evidence="5 6">BR 10355</strain>
    </source>
</reference>
<dbReference type="EMBL" id="VITY01000025">
    <property type="protein sequence ID" value="TWB86909.1"/>
    <property type="molecule type" value="Genomic_DNA"/>
</dbReference>
<evidence type="ECO:0000256" key="1">
    <source>
        <dbReference type="ARBA" id="ARBA00007734"/>
    </source>
</evidence>
<feature type="domain" description="Transglycosylase SLT" evidence="4">
    <location>
        <begin position="110"/>
        <end position="206"/>
    </location>
</feature>
<dbReference type="PANTHER" id="PTHR37423:SF2">
    <property type="entry name" value="MEMBRANE-BOUND LYTIC MUREIN TRANSGLYCOSYLASE C"/>
    <property type="match status" value="1"/>
</dbReference>
<dbReference type="SUPFAM" id="SSF53955">
    <property type="entry name" value="Lysozyme-like"/>
    <property type="match status" value="1"/>
</dbReference>
<protein>
    <submittedName>
        <fullName evidence="5">Transglycosylase-like protein with SLT domain</fullName>
    </submittedName>
</protein>
<keyword evidence="6" id="KW-1185">Reference proteome</keyword>
<dbReference type="AlphaFoldDB" id="A0A560KUT3"/>
<evidence type="ECO:0000259" key="4">
    <source>
        <dbReference type="Pfam" id="PF01464"/>
    </source>
</evidence>
<dbReference type="InterPro" id="IPR023346">
    <property type="entry name" value="Lysozyme-like_dom_sf"/>
</dbReference>
<evidence type="ECO:0000256" key="2">
    <source>
        <dbReference type="ARBA" id="ARBA00009387"/>
    </source>
</evidence>
<dbReference type="Proteomes" id="UP000321304">
    <property type="component" value="Unassembled WGS sequence"/>
</dbReference>
<accession>A0A560KUT3</accession>
<proteinExistence type="inferred from homology"/>
<name>A0A560KUT3_9BRAD</name>
<evidence type="ECO:0000256" key="3">
    <source>
        <dbReference type="SAM" id="Phobius"/>
    </source>
</evidence>
<evidence type="ECO:0000313" key="6">
    <source>
        <dbReference type="Proteomes" id="UP000321304"/>
    </source>
</evidence>
<dbReference type="Pfam" id="PF01464">
    <property type="entry name" value="SLT"/>
    <property type="match status" value="1"/>
</dbReference>
<keyword evidence="3" id="KW-0472">Membrane</keyword>
<evidence type="ECO:0000313" key="5">
    <source>
        <dbReference type="EMBL" id="TWB86909.1"/>
    </source>
</evidence>